<sequence>MSMFVEVISDLAKGDASAVKYIAACSALWNKCLAEVDFDAHDIQEELEAKLGDWQFQFEQAAGQDRVLGKTLMAWTAFTPFYRDGDYSDEDRRKATILAKSFEGSMVSIEVKHEAKTAAEIFMLDL</sequence>
<proteinExistence type="predicted"/>
<gene>
    <name evidence="1" type="ORF">RI048_02375</name>
</gene>
<comment type="caution">
    <text evidence="1">The sequence shown here is derived from an EMBL/GenBank/DDBJ whole genome shotgun (WGS) entry which is preliminary data.</text>
</comment>
<organism evidence="1 2">
    <name type="scientific">Herbaspirillum huttiense subsp. lycopersici</name>
    <dbReference type="NCBI Taxonomy" id="3074428"/>
    <lineage>
        <taxon>Bacteria</taxon>
        <taxon>Pseudomonadati</taxon>
        <taxon>Pseudomonadota</taxon>
        <taxon>Betaproteobacteria</taxon>
        <taxon>Burkholderiales</taxon>
        <taxon>Oxalobacteraceae</taxon>
        <taxon>Herbaspirillum</taxon>
    </lineage>
</organism>
<keyword evidence="2" id="KW-1185">Reference proteome</keyword>
<evidence type="ECO:0000313" key="2">
    <source>
        <dbReference type="Proteomes" id="UP001246576"/>
    </source>
</evidence>
<accession>A0ABU2EFY5</accession>
<name>A0ABU2EFY5_9BURK</name>
<reference evidence="1" key="1">
    <citation type="submission" date="2023-09" db="EMBL/GenBank/DDBJ databases">
        <title>Description of first Herbaspirillum huttiense subsp. nephrolepsisexaltata and Herbaspirillum huttiense subsp. lycopersicon.</title>
        <authorList>
            <person name="Poudel M."/>
            <person name="Sharma A."/>
            <person name="Goss E."/>
            <person name="Tapia J.H."/>
            <person name="Harmon C.M."/>
            <person name="Jones J.B."/>
        </authorList>
    </citation>
    <scope>NUCLEOTIDE SEQUENCE</scope>
    <source>
        <strain evidence="1">SE1</strain>
    </source>
</reference>
<dbReference type="EMBL" id="JAVLSJ010000001">
    <property type="protein sequence ID" value="MDR9847051.1"/>
    <property type="molecule type" value="Genomic_DNA"/>
</dbReference>
<evidence type="ECO:0000313" key="1">
    <source>
        <dbReference type="EMBL" id="MDR9847051.1"/>
    </source>
</evidence>
<protein>
    <submittedName>
        <fullName evidence="1">Uncharacterized protein</fullName>
    </submittedName>
</protein>
<dbReference type="Proteomes" id="UP001246576">
    <property type="component" value="Unassembled WGS sequence"/>
</dbReference>
<dbReference type="RefSeq" id="WP_310839473.1">
    <property type="nucleotide sequence ID" value="NZ_JAVLSJ010000001.1"/>
</dbReference>